<dbReference type="Proteomes" id="UP000829447">
    <property type="component" value="Linkage Group LG24"/>
</dbReference>
<keyword evidence="2" id="KW-1185">Reference proteome</keyword>
<gene>
    <name evidence="1" type="ORF">PGIGA_G00145450</name>
</gene>
<accession>A0ACC5XM23</accession>
<feature type="non-terminal residue" evidence="1">
    <location>
        <position position="88"/>
    </location>
</feature>
<name>A0ACC5XM23_PANGG</name>
<comment type="caution">
    <text evidence="1">The sequence shown here is derived from an EMBL/GenBank/DDBJ whole genome shotgun (WGS) entry which is preliminary data.</text>
</comment>
<reference evidence="1 2" key="1">
    <citation type="journal article" date="2022" name="bioRxiv">
        <title>An ancient truncated duplication of the anti-Mullerian hormone receptor type 2 gene is a potential conserved master sex determinant in the Pangasiidae catfish family.</title>
        <authorList>
            <person name="Wen M."/>
            <person name="Pan Q."/>
            <person name="Jouanno E."/>
            <person name="Montfort J."/>
            <person name="Zahm M."/>
            <person name="Cabau C."/>
            <person name="Klopp C."/>
            <person name="Iampietro C."/>
            <person name="Roques C."/>
            <person name="Bouchez O."/>
            <person name="Castinel A."/>
            <person name="Donnadieu C."/>
            <person name="Parrinello H."/>
            <person name="Poncet C."/>
            <person name="Belmonte E."/>
            <person name="Gautier V."/>
            <person name="Avarre J.-C."/>
            <person name="Dugue R."/>
            <person name="Gustiano R."/>
            <person name="Ha T.T.T."/>
            <person name="Campet M."/>
            <person name="Sriphairoj K."/>
            <person name="Ribolli J."/>
            <person name="de Almeida F.L."/>
            <person name="Desvignes T."/>
            <person name="Postlethwait J.H."/>
            <person name="Bucao C.F."/>
            <person name="Robinson-Rechavi M."/>
            <person name="Bobe J."/>
            <person name="Herpin A."/>
            <person name="Guiguen Y."/>
        </authorList>
    </citation>
    <scope>NUCLEOTIDE SEQUENCE [LARGE SCALE GENOMIC DNA]</scope>
    <source>
        <strain evidence="1">YG-Dec2019</strain>
    </source>
</reference>
<evidence type="ECO:0000313" key="1">
    <source>
        <dbReference type="EMBL" id="MCI4392393.1"/>
    </source>
</evidence>
<evidence type="ECO:0000313" key="2">
    <source>
        <dbReference type="Proteomes" id="UP000829447"/>
    </source>
</evidence>
<sequence>MASLALCRAAHRHCVLQLITCLKSQQLLCGNLRSFGTKSERDQPIPKIYTKTGDKGLTILLSSYLCPHFVHGHEHIQPQHLHQHYFTL</sequence>
<dbReference type="EMBL" id="CM040477">
    <property type="protein sequence ID" value="MCI4392393.1"/>
    <property type="molecule type" value="Genomic_DNA"/>
</dbReference>
<proteinExistence type="predicted"/>
<organism evidence="1 2">
    <name type="scientific">Pangasianodon gigas</name>
    <name type="common">Mekong giant catfish</name>
    <name type="synonym">Pangasius gigas</name>
    <dbReference type="NCBI Taxonomy" id="30993"/>
    <lineage>
        <taxon>Eukaryota</taxon>
        <taxon>Metazoa</taxon>
        <taxon>Chordata</taxon>
        <taxon>Craniata</taxon>
        <taxon>Vertebrata</taxon>
        <taxon>Euteleostomi</taxon>
        <taxon>Actinopterygii</taxon>
        <taxon>Neopterygii</taxon>
        <taxon>Teleostei</taxon>
        <taxon>Ostariophysi</taxon>
        <taxon>Siluriformes</taxon>
        <taxon>Pangasiidae</taxon>
        <taxon>Pangasianodon</taxon>
    </lineage>
</organism>
<protein>
    <submittedName>
        <fullName evidence="1">Uncharacterized protein</fullName>
    </submittedName>
</protein>